<feature type="region of interest" description="Disordered" evidence="8">
    <location>
        <begin position="75"/>
        <end position="96"/>
    </location>
</feature>
<organism evidence="10 15">
    <name type="scientific">Nitzschia inconspicua</name>
    <dbReference type="NCBI Taxonomy" id="303405"/>
    <lineage>
        <taxon>Eukaryota</taxon>
        <taxon>Sar</taxon>
        <taxon>Stramenopiles</taxon>
        <taxon>Ochrophyta</taxon>
        <taxon>Bacillariophyta</taxon>
        <taxon>Bacillariophyceae</taxon>
        <taxon>Bacillariophycidae</taxon>
        <taxon>Bacillariales</taxon>
        <taxon>Bacillariaceae</taxon>
        <taxon>Nitzschia</taxon>
    </lineage>
</organism>
<gene>
    <name evidence="13" type="ORF">IV203_010560</name>
    <name evidence="12" type="ORF">IV203_017279</name>
    <name evidence="14" type="ORF">IV203_020186</name>
    <name evidence="11" type="ORF">IV203_022078</name>
    <name evidence="10" type="ORF">IV203_022792</name>
</gene>
<keyword evidence="5" id="KW-0479">Metal-binding</keyword>
<sequence>MPRFSKKHQYLRGLRKILKGRILRRAIRIEDDDDDSFEDSSDLYFAAKVKKVESRRYIFRKASYRKGCDRFSADLDGGDDSSESGDDSCSDGGKAENLPWLTDEEFLQKYRMSRQSFDRVLKEIEQHPVFQSTSNGRKQAPVSHQLMVFLKYVGTEGNGASNANQRHTFSIGYGTATTYRNRVTRALCSLRDRYIQWPDAEERQQIAREIHMLYGFPHCVAIADGTLFPLATEPQTEDSPDYNGRKHAFSLSTMIVCDHRRKIRYYLAGYPGSAHDNRVFKGTELKKEPHSHFAHNQYLVGDSAFENDWFVVPAFKKLPNMSLDRDEEQFNTKLSQLRIISEHCIGMLKGRFPWLRQIRLLIKEDVRYLRKILFLIDATVVLHNMLVEFGEEEQEDWIDFDDFSDMDDWARAPYEEDDELNLPIPENAPKYTRRLQLLHYFKEFFWI</sequence>
<comment type="caution">
    <text evidence="10">The sequence shown here is derived from an EMBL/GenBank/DDBJ whole genome shotgun (WGS) entry which is preliminary data.</text>
</comment>
<comment type="subcellular location">
    <subcellularLocation>
        <location evidence="2">Nucleus</location>
    </subcellularLocation>
</comment>
<proteinExistence type="inferred from homology"/>
<dbReference type="PANTHER" id="PTHR22930:SF85">
    <property type="entry name" value="GH03217P-RELATED"/>
    <property type="match status" value="1"/>
</dbReference>
<evidence type="ECO:0000313" key="13">
    <source>
        <dbReference type="EMBL" id="KAG7351200.1"/>
    </source>
</evidence>
<dbReference type="EMBL" id="JAGRRH010000018">
    <property type="protein sequence ID" value="KAG7351200.1"/>
    <property type="molecule type" value="Genomic_DNA"/>
</dbReference>
<keyword evidence="7" id="KW-0539">Nucleus</keyword>
<keyword evidence="6" id="KW-0378">Hydrolase</keyword>
<dbReference type="InterPro" id="IPR027806">
    <property type="entry name" value="HARBI1_dom"/>
</dbReference>
<evidence type="ECO:0000313" key="11">
    <source>
        <dbReference type="EMBL" id="KAG7344070.1"/>
    </source>
</evidence>
<evidence type="ECO:0000313" key="10">
    <source>
        <dbReference type="EMBL" id="KAG7337028.1"/>
    </source>
</evidence>
<feature type="domain" description="DDE Tnp4" evidence="9">
    <location>
        <begin position="224"/>
        <end position="384"/>
    </location>
</feature>
<keyword evidence="15" id="KW-1185">Reference proteome</keyword>
<dbReference type="InterPro" id="IPR045249">
    <property type="entry name" value="HARBI1-like"/>
</dbReference>
<dbReference type="OrthoDB" id="125313at2759"/>
<dbReference type="GO" id="GO:0004519">
    <property type="term" value="F:endonuclease activity"/>
    <property type="evidence" value="ECO:0007669"/>
    <property type="project" value="UniProtKB-KW"/>
</dbReference>
<reference evidence="10" key="1">
    <citation type="journal article" date="2021" name="Sci. Rep.">
        <title>Diploid genomic architecture of Nitzschia inconspicua, an elite biomass production diatom.</title>
        <authorList>
            <person name="Oliver A."/>
            <person name="Podell S."/>
            <person name="Pinowska A."/>
            <person name="Traller J.C."/>
            <person name="Smith S.R."/>
            <person name="McClure R."/>
            <person name="Beliaev A."/>
            <person name="Bohutskyi P."/>
            <person name="Hill E.A."/>
            <person name="Rabines A."/>
            <person name="Zheng H."/>
            <person name="Allen L.Z."/>
            <person name="Kuo A."/>
            <person name="Grigoriev I.V."/>
            <person name="Allen A.E."/>
            <person name="Hazlebeck D."/>
            <person name="Allen E.E."/>
        </authorList>
    </citation>
    <scope>NUCLEOTIDE SEQUENCE</scope>
    <source>
        <strain evidence="10">Hildebrandi</strain>
    </source>
</reference>
<evidence type="ECO:0000256" key="3">
    <source>
        <dbReference type="ARBA" id="ARBA00006958"/>
    </source>
</evidence>
<keyword evidence="4" id="KW-0540">Nuclease</keyword>
<name>A0A9K3K4T9_9STRA</name>
<dbReference type="Proteomes" id="UP000693970">
    <property type="component" value="Unassembled WGS sequence"/>
</dbReference>
<evidence type="ECO:0000256" key="8">
    <source>
        <dbReference type="SAM" id="MobiDB-lite"/>
    </source>
</evidence>
<dbReference type="EMBL" id="JAGRRH010000097">
    <property type="protein sequence ID" value="KAG7337028.1"/>
    <property type="molecule type" value="Genomic_DNA"/>
</dbReference>
<accession>A0A9K3K4T9</accession>
<evidence type="ECO:0000256" key="1">
    <source>
        <dbReference type="ARBA" id="ARBA00001968"/>
    </source>
</evidence>
<dbReference type="EMBL" id="JAGRRH010000023">
    <property type="protein sequence ID" value="KAG7344070.1"/>
    <property type="molecule type" value="Genomic_DNA"/>
</dbReference>
<evidence type="ECO:0000256" key="5">
    <source>
        <dbReference type="ARBA" id="ARBA00022723"/>
    </source>
</evidence>
<comment type="similarity">
    <text evidence="3">Belongs to the HARBI1 family.</text>
</comment>
<dbReference type="AlphaFoldDB" id="A0A9K3K4T9"/>
<evidence type="ECO:0000256" key="4">
    <source>
        <dbReference type="ARBA" id="ARBA00022722"/>
    </source>
</evidence>
<dbReference type="EMBL" id="JAGRRH010000004">
    <property type="protein sequence ID" value="KAG7371616.1"/>
    <property type="molecule type" value="Genomic_DNA"/>
</dbReference>
<evidence type="ECO:0000256" key="6">
    <source>
        <dbReference type="ARBA" id="ARBA00022801"/>
    </source>
</evidence>
<dbReference type="PANTHER" id="PTHR22930">
    <property type="match status" value="1"/>
</dbReference>
<evidence type="ECO:0000256" key="2">
    <source>
        <dbReference type="ARBA" id="ARBA00004123"/>
    </source>
</evidence>
<evidence type="ECO:0000313" key="12">
    <source>
        <dbReference type="EMBL" id="KAG7348574.1"/>
    </source>
</evidence>
<comment type="cofactor">
    <cofactor evidence="1">
        <name>a divalent metal cation</name>
        <dbReference type="ChEBI" id="CHEBI:60240"/>
    </cofactor>
</comment>
<reference evidence="10" key="2">
    <citation type="submission" date="2021-04" db="EMBL/GenBank/DDBJ databases">
        <authorList>
            <person name="Podell S."/>
        </authorList>
    </citation>
    <scope>NUCLEOTIDE SEQUENCE</scope>
    <source>
        <strain evidence="10">Hildebrandi</strain>
    </source>
</reference>
<feature type="compositionally biased region" description="Acidic residues" evidence="8">
    <location>
        <begin position="76"/>
        <end position="89"/>
    </location>
</feature>
<dbReference type="EMBL" id="JAGRRH010000020">
    <property type="protein sequence ID" value="KAG7348574.1"/>
    <property type="molecule type" value="Genomic_DNA"/>
</dbReference>
<dbReference type="GO" id="GO:0016787">
    <property type="term" value="F:hydrolase activity"/>
    <property type="evidence" value="ECO:0007669"/>
    <property type="project" value="UniProtKB-KW"/>
</dbReference>
<evidence type="ECO:0000313" key="14">
    <source>
        <dbReference type="EMBL" id="KAG7371616.1"/>
    </source>
</evidence>
<evidence type="ECO:0000259" key="9">
    <source>
        <dbReference type="Pfam" id="PF13359"/>
    </source>
</evidence>
<protein>
    <submittedName>
        <fullName evidence="10">DDE superfamily endonuclease</fullName>
    </submittedName>
</protein>
<evidence type="ECO:0000313" key="15">
    <source>
        <dbReference type="Proteomes" id="UP000693970"/>
    </source>
</evidence>
<evidence type="ECO:0000256" key="7">
    <source>
        <dbReference type="ARBA" id="ARBA00023242"/>
    </source>
</evidence>
<keyword evidence="10" id="KW-0255">Endonuclease</keyword>
<dbReference type="GO" id="GO:0005634">
    <property type="term" value="C:nucleus"/>
    <property type="evidence" value="ECO:0007669"/>
    <property type="project" value="UniProtKB-SubCell"/>
</dbReference>
<dbReference type="GO" id="GO:0046872">
    <property type="term" value="F:metal ion binding"/>
    <property type="evidence" value="ECO:0007669"/>
    <property type="project" value="UniProtKB-KW"/>
</dbReference>
<dbReference type="Pfam" id="PF13359">
    <property type="entry name" value="DDE_Tnp_4"/>
    <property type="match status" value="1"/>
</dbReference>